<gene>
    <name evidence="4" type="ORF">FAES_3857</name>
</gene>
<dbReference type="AlphaFoldDB" id="I0KCL0"/>
<dbReference type="InterPro" id="IPR029058">
    <property type="entry name" value="AB_hydrolase_fold"/>
</dbReference>
<dbReference type="EMBL" id="HE796683">
    <property type="protein sequence ID" value="CCH01863.1"/>
    <property type="molecule type" value="Genomic_DNA"/>
</dbReference>
<evidence type="ECO:0000313" key="5">
    <source>
        <dbReference type="Proteomes" id="UP000011058"/>
    </source>
</evidence>
<organism evidence="4 5">
    <name type="scientific">Fibrella aestuarina BUZ 2</name>
    <dbReference type="NCBI Taxonomy" id="1166018"/>
    <lineage>
        <taxon>Bacteria</taxon>
        <taxon>Pseudomonadati</taxon>
        <taxon>Bacteroidota</taxon>
        <taxon>Cytophagia</taxon>
        <taxon>Cytophagales</taxon>
        <taxon>Spirosomataceae</taxon>
        <taxon>Fibrella</taxon>
    </lineage>
</organism>
<dbReference type="RefSeq" id="WP_015332962.1">
    <property type="nucleotide sequence ID" value="NC_020054.1"/>
</dbReference>
<dbReference type="Proteomes" id="UP000011058">
    <property type="component" value="Chromosome"/>
</dbReference>
<dbReference type="STRING" id="1166018.FAES_3857"/>
<dbReference type="InterPro" id="IPR013094">
    <property type="entry name" value="AB_hydrolase_3"/>
</dbReference>
<dbReference type="PANTHER" id="PTHR48081">
    <property type="entry name" value="AB HYDROLASE SUPERFAMILY PROTEIN C4A8.06C"/>
    <property type="match status" value="1"/>
</dbReference>
<keyword evidence="1 4" id="KW-0378">Hydrolase</keyword>
<protein>
    <submittedName>
        <fullName evidence="4">Alpha/beta hydrolase fold-3 domain protein</fullName>
    </submittedName>
</protein>
<evidence type="ECO:0000256" key="1">
    <source>
        <dbReference type="ARBA" id="ARBA00022801"/>
    </source>
</evidence>
<dbReference type="PATRIC" id="fig|1166018.3.peg.802"/>
<feature type="chain" id="PRO_5003631314" evidence="2">
    <location>
        <begin position="21"/>
        <end position="304"/>
    </location>
</feature>
<dbReference type="Pfam" id="PF07859">
    <property type="entry name" value="Abhydrolase_3"/>
    <property type="match status" value="1"/>
</dbReference>
<keyword evidence="2" id="KW-0732">Signal</keyword>
<dbReference type="HOGENOM" id="CLU_012494_6_4_10"/>
<dbReference type="GO" id="GO:0016787">
    <property type="term" value="F:hydrolase activity"/>
    <property type="evidence" value="ECO:0007669"/>
    <property type="project" value="UniProtKB-KW"/>
</dbReference>
<proteinExistence type="predicted"/>
<feature type="signal peptide" evidence="2">
    <location>
        <begin position="1"/>
        <end position="20"/>
    </location>
</feature>
<sequence>MKRRLSLLASQLLLIGGVLAQPPTAQQVRQSIAQDIDQLKTPSSPVGSVRDAVVRTRTDSIPIRIYRPADAPANRPTPIIYHIHGGAWVAGDLETHDKICRRLCHDAQAVVVAVQYRRPPEYPYPAGNDDILAVLNWIQAKRSTLSQKGPLILLGDSAGGDLAAATCLRNATAARPVPIAAQLLINPALDVRPGSPTFKAYELVIRWGLPDLAKASDPFVSPLAATDQQLKALPPTSIVVSEQDEIREDGVQLHRRLQAVGVKTALFEQEKIGHLGAVWAADHPVIKPALTFVLQQIAAIRTSP</sequence>
<name>I0KCL0_9BACT</name>
<dbReference type="eggNOG" id="COG0657">
    <property type="taxonomic scope" value="Bacteria"/>
</dbReference>
<dbReference type="KEGG" id="fae:FAES_3857"/>
<dbReference type="InterPro" id="IPR050300">
    <property type="entry name" value="GDXG_lipolytic_enzyme"/>
</dbReference>
<reference evidence="4 5" key="1">
    <citation type="journal article" date="2012" name="J. Bacteriol.">
        <title>Genome Sequence of Fibrella aestuarina BUZ 2T, a Filamentous Marine Bacterium.</title>
        <authorList>
            <person name="Filippini M."/>
            <person name="Qi W."/>
            <person name="Blom J."/>
            <person name="Goesmann A."/>
            <person name="Smits T.H."/>
            <person name="Bagheri H.C."/>
        </authorList>
    </citation>
    <scope>NUCLEOTIDE SEQUENCE [LARGE SCALE GENOMIC DNA]</scope>
    <source>
        <strain evidence="5">BUZ 2T</strain>
    </source>
</reference>
<dbReference type="SUPFAM" id="SSF53474">
    <property type="entry name" value="alpha/beta-Hydrolases"/>
    <property type="match status" value="1"/>
</dbReference>
<accession>I0KCL0</accession>
<feature type="domain" description="Alpha/beta hydrolase fold-3" evidence="3">
    <location>
        <begin position="81"/>
        <end position="274"/>
    </location>
</feature>
<evidence type="ECO:0000256" key="2">
    <source>
        <dbReference type="SAM" id="SignalP"/>
    </source>
</evidence>
<dbReference type="Gene3D" id="3.40.50.1820">
    <property type="entry name" value="alpha/beta hydrolase"/>
    <property type="match status" value="1"/>
</dbReference>
<evidence type="ECO:0000313" key="4">
    <source>
        <dbReference type="EMBL" id="CCH01863.1"/>
    </source>
</evidence>
<evidence type="ECO:0000259" key="3">
    <source>
        <dbReference type="Pfam" id="PF07859"/>
    </source>
</evidence>
<keyword evidence="5" id="KW-1185">Reference proteome</keyword>
<dbReference type="PANTHER" id="PTHR48081:SF8">
    <property type="entry name" value="ALPHA_BETA HYDROLASE FOLD-3 DOMAIN-CONTAINING PROTEIN-RELATED"/>
    <property type="match status" value="1"/>
</dbReference>
<dbReference type="OrthoDB" id="9777975at2"/>